<evidence type="ECO:0000256" key="8">
    <source>
        <dbReference type="ARBA" id="ARBA00023010"/>
    </source>
</evidence>
<comment type="caution">
    <text evidence="11">The sequence shown here is derived from an EMBL/GenBank/DDBJ whole genome shotgun (WGS) entry which is preliminary data.</text>
</comment>
<dbReference type="GO" id="GO:0006886">
    <property type="term" value="P:intracellular protein transport"/>
    <property type="evidence" value="ECO:0007669"/>
    <property type="project" value="InterPro"/>
</dbReference>
<protein>
    <submittedName>
        <fullName evidence="11">Sec61p translocation complex subunit</fullName>
    </submittedName>
</protein>
<keyword evidence="12" id="KW-1185">Reference proteome</keyword>
<dbReference type="OrthoDB" id="2401875at2759"/>
<comment type="subcellular location">
    <subcellularLocation>
        <location evidence="1">Endoplasmic reticulum membrane</location>
        <topology evidence="1">Single-pass membrane protein</topology>
    </subcellularLocation>
</comment>
<dbReference type="InterPro" id="IPR008158">
    <property type="entry name" value="Translocase_Sec61-g"/>
</dbReference>
<evidence type="ECO:0000313" key="12">
    <source>
        <dbReference type="Proteomes" id="UP001043456"/>
    </source>
</evidence>
<keyword evidence="3" id="KW-0813">Transport</keyword>
<dbReference type="SUPFAM" id="SSF103456">
    <property type="entry name" value="Preprotein translocase SecE subunit"/>
    <property type="match status" value="1"/>
</dbReference>
<dbReference type="Proteomes" id="UP001043456">
    <property type="component" value="Unassembled WGS sequence"/>
</dbReference>
<keyword evidence="6" id="KW-0653">Protein transport</keyword>
<dbReference type="HAMAP" id="MF_00422">
    <property type="entry name" value="SecE"/>
    <property type="match status" value="1"/>
</dbReference>
<keyword evidence="5" id="KW-0256">Endoplasmic reticulum</keyword>
<keyword evidence="9 10" id="KW-0472">Membrane</keyword>
<comment type="similarity">
    <text evidence="2">Belongs to the SecE/SEC61-gamma family.</text>
</comment>
<evidence type="ECO:0000256" key="10">
    <source>
        <dbReference type="SAM" id="Phobius"/>
    </source>
</evidence>
<sequence length="76" mass="8583">MSDTIQELADIPRDFLRDGMLFVRRCTKPDKREFIKISQAVGMGFIIMEMLTLSIAIGYFIKLIHIPVNNILVGGA</sequence>
<evidence type="ECO:0000256" key="7">
    <source>
        <dbReference type="ARBA" id="ARBA00022989"/>
    </source>
</evidence>
<dbReference type="Gene3D" id="1.20.5.820">
    <property type="entry name" value="Preprotein translocase SecE subunit"/>
    <property type="match status" value="1"/>
</dbReference>
<evidence type="ECO:0000256" key="4">
    <source>
        <dbReference type="ARBA" id="ARBA00022692"/>
    </source>
</evidence>
<evidence type="ECO:0000256" key="3">
    <source>
        <dbReference type="ARBA" id="ARBA00022448"/>
    </source>
</evidence>
<feature type="transmembrane region" description="Helical" evidence="10">
    <location>
        <begin position="40"/>
        <end position="61"/>
    </location>
</feature>
<dbReference type="GeneID" id="67004843"/>
<evidence type="ECO:0000256" key="5">
    <source>
        <dbReference type="ARBA" id="ARBA00022824"/>
    </source>
</evidence>
<evidence type="ECO:0000256" key="6">
    <source>
        <dbReference type="ARBA" id="ARBA00022927"/>
    </source>
</evidence>
<dbReference type="GO" id="GO:0005789">
    <property type="term" value="C:endoplasmic reticulum membrane"/>
    <property type="evidence" value="ECO:0007669"/>
    <property type="project" value="UniProtKB-SubCell"/>
</dbReference>
<gene>
    <name evidence="11" type="ORF">Asppvi_006232</name>
</gene>
<keyword evidence="7 10" id="KW-1133">Transmembrane helix</keyword>
<name>A0A9P3ETB1_9EURO</name>
<keyword evidence="4 10" id="KW-0812">Transmembrane</keyword>
<proteinExistence type="inferred from homology"/>
<dbReference type="InterPro" id="IPR001901">
    <property type="entry name" value="Translocase_SecE/Sec61-g"/>
</dbReference>
<dbReference type="Pfam" id="PF00584">
    <property type="entry name" value="SecE"/>
    <property type="match status" value="1"/>
</dbReference>
<evidence type="ECO:0000313" key="11">
    <source>
        <dbReference type="EMBL" id="GIJ87326.1"/>
    </source>
</evidence>
<dbReference type="RefSeq" id="XP_043158072.1">
    <property type="nucleotide sequence ID" value="XM_043302137.1"/>
</dbReference>
<dbReference type="GO" id="GO:0006605">
    <property type="term" value="P:protein targeting"/>
    <property type="evidence" value="ECO:0007669"/>
    <property type="project" value="InterPro"/>
</dbReference>
<evidence type="ECO:0000256" key="1">
    <source>
        <dbReference type="ARBA" id="ARBA00004389"/>
    </source>
</evidence>
<evidence type="ECO:0000256" key="9">
    <source>
        <dbReference type="ARBA" id="ARBA00023136"/>
    </source>
</evidence>
<organism evidence="11 12">
    <name type="scientific">Aspergillus pseudoviridinutans</name>
    <dbReference type="NCBI Taxonomy" id="1517512"/>
    <lineage>
        <taxon>Eukaryota</taxon>
        <taxon>Fungi</taxon>
        <taxon>Dikarya</taxon>
        <taxon>Ascomycota</taxon>
        <taxon>Pezizomycotina</taxon>
        <taxon>Eurotiomycetes</taxon>
        <taxon>Eurotiomycetidae</taxon>
        <taxon>Eurotiales</taxon>
        <taxon>Aspergillaceae</taxon>
        <taxon>Aspergillus</taxon>
        <taxon>Aspergillus subgen. Fumigati</taxon>
    </lineage>
</organism>
<dbReference type="EMBL" id="BHVY01000004">
    <property type="protein sequence ID" value="GIJ87326.1"/>
    <property type="molecule type" value="Genomic_DNA"/>
</dbReference>
<reference evidence="11 12" key="1">
    <citation type="submission" date="2018-10" db="EMBL/GenBank/DDBJ databases">
        <title>Pan-genome distribution and transcriptional activeness of fungal secondary metabolism genes in Aspergillus section Fumigati.</title>
        <authorList>
            <person name="Takahashi H."/>
            <person name="Umemura M."/>
            <person name="Ninomiya A."/>
            <person name="Kusuya Y."/>
            <person name="Urayama S."/>
            <person name="Shimizu M."/>
            <person name="Watanabe A."/>
            <person name="Kamei K."/>
            <person name="Yaguchi T."/>
            <person name="Hagiwara D."/>
        </authorList>
    </citation>
    <scope>NUCLEOTIDE SEQUENCE [LARGE SCALE GENOMIC DNA]</scope>
    <source>
        <strain evidence="11 12">IFM 55266</strain>
    </source>
</reference>
<dbReference type="InterPro" id="IPR023391">
    <property type="entry name" value="Prot_translocase_SecE_dom_sf"/>
</dbReference>
<dbReference type="NCBIfam" id="TIGR00327">
    <property type="entry name" value="secE_euk_arch"/>
    <property type="match status" value="1"/>
</dbReference>
<evidence type="ECO:0000256" key="2">
    <source>
        <dbReference type="ARBA" id="ARBA00008274"/>
    </source>
</evidence>
<dbReference type="AlphaFoldDB" id="A0A9P3ETB1"/>
<accession>A0A9P3ETB1</accession>
<dbReference type="PANTHER" id="PTHR12309">
    <property type="entry name" value="SEC61 GAMMA SUBUNIT"/>
    <property type="match status" value="1"/>
</dbReference>
<keyword evidence="8" id="KW-0811">Translocation</keyword>
<dbReference type="GO" id="GO:0008320">
    <property type="term" value="F:protein transmembrane transporter activity"/>
    <property type="evidence" value="ECO:0007669"/>
    <property type="project" value="InterPro"/>
</dbReference>